<name>A0AAV8VLY5_9CUCU</name>
<dbReference type="GO" id="GO:0015074">
    <property type="term" value="P:DNA integration"/>
    <property type="evidence" value="ECO:0007669"/>
    <property type="project" value="InterPro"/>
</dbReference>
<dbReference type="AlphaFoldDB" id="A0AAV8VLY5"/>
<dbReference type="EMBL" id="JANEYG010000055">
    <property type="protein sequence ID" value="KAJ8915252.1"/>
    <property type="molecule type" value="Genomic_DNA"/>
</dbReference>
<dbReference type="Pfam" id="PF01498">
    <property type="entry name" value="HTH_Tnp_Tc3_2"/>
    <property type="match status" value="1"/>
</dbReference>
<dbReference type="InterPro" id="IPR002492">
    <property type="entry name" value="Transposase_Tc1-like"/>
</dbReference>
<dbReference type="InterPro" id="IPR036397">
    <property type="entry name" value="RNaseH_sf"/>
</dbReference>
<accession>A0AAV8VLY5</accession>
<comment type="caution">
    <text evidence="2">The sequence shown here is derived from an EMBL/GenBank/DDBJ whole genome shotgun (WGS) entry which is preliminary data.</text>
</comment>
<proteinExistence type="predicted"/>
<protein>
    <recommendedName>
        <fullName evidence="1">Transposase Tc1-like domain-containing protein</fullName>
    </recommendedName>
</protein>
<keyword evidence="3" id="KW-1185">Reference proteome</keyword>
<evidence type="ECO:0000313" key="2">
    <source>
        <dbReference type="EMBL" id="KAJ8915252.1"/>
    </source>
</evidence>
<sequence>MPQHLTEAQKSWAIAKLEENWSLSEVAAELNVRSLRVAQMRLKQSGLKNCAAARKVFLTAEHKHRRVQFANEFLIHGEEFWNNVVFSDEKTFQSCNSGRLRVYRPRNTRF</sequence>
<gene>
    <name evidence="2" type="ORF">NQ315_014759</name>
</gene>
<dbReference type="GO" id="GO:0006313">
    <property type="term" value="P:DNA transposition"/>
    <property type="evidence" value="ECO:0007669"/>
    <property type="project" value="InterPro"/>
</dbReference>
<reference evidence="2 3" key="1">
    <citation type="journal article" date="2023" name="Insect Mol. Biol.">
        <title>Genome sequencing provides insights into the evolution of gene families encoding plant cell wall-degrading enzymes in longhorned beetles.</title>
        <authorList>
            <person name="Shin N.R."/>
            <person name="Okamura Y."/>
            <person name="Kirsch R."/>
            <person name="Pauchet Y."/>
        </authorList>
    </citation>
    <scope>NUCLEOTIDE SEQUENCE [LARGE SCALE GENOMIC DNA]</scope>
    <source>
        <strain evidence="2">EAD_L_NR</strain>
    </source>
</reference>
<dbReference type="GO" id="GO:0003677">
    <property type="term" value="F:DNA binding"/>
    <property type="evidence" value="ECO:0007669"/>
    <property type="project" value="InterPro"/>
</dbReference>
<dbReference type="Proteomes" id="UP001159042">
    <property type="component" value="Unassembled WGS sequence"/>
</dbReference>
<feature type="domain" description="Transposase Tc1-like" evidence="1">
    <location>
        <begin position="39"/>
        <end position="74"/>
    </location>
</feature>
<evidence type="ECO:0000259" key="1">
    <source>
        <dbReference type="Pfam" id="PF01498"/>
    </source>
</evidence>
<evidence type="ECO:0000313" key="3">
    <source>
        <dbReference type="Proteomes" id="UP001159042"/>
    </source>
</evidence>
<organism evidence="2 3">
    <name type="scientific">Exocentrus adspersus</name>
    <dbReference type="NCBI Taxonomy" id="1586481"/>
    <lineage>
        <taxon>Eukaryota</taxon>
        <taxon>Metazoa</taxon>
        <taxon>Ecdysozoa</taxon>
        <taxon>Arthropoda</taxon>
        <taxon>Hexapoda</taxon>
        <taxon>Insecta</taxon>
        <taxon>Pterygota</taxon>
        <taxon>Neoptera</taxon>
        <taxon>Endopterygota</taxon>
        <taxon>Coleoptera</taxon>
        <taxon>Polyphaga</taxon>
        <taxon>Cucujiformia</taxon>
        <taxon>Chrysomeloidea</taxon>
        <taxon>Cerambycidae</taxon>
        <taxon>Lamiinae</taxon>
        <taxon>Acanthocinini</taxon>
        <taxon>Exocentrus</taxon>
    </lineage>
</organism>
<dbReference type="Gene3D" id="3.30.420.10">
    <property type="entry name" value="Ribonuclease H-like superfamily/Ribonuclease H"/>
    <property type="match status" value="1"/>
</dbReference>